<dbReference type="Proteomes" id="UP001388673">
    <property type="component" value="Unassembled WGS sequence"/>
</dbReference>
<dbReference type="InterPro" id="IPR016166">
    <property type="entry name" value="FAD-bd_PCMH"/>
</dbReference>
<evidence type="ECO:0000259" key="6">
    <source>
        <dbReference type="PROSITE" id="PS51387"/>
    </source>
</evidence>
<dbReference type="InterPro" id="IPR016169">
    <property type="entry name" value="FAD-bd_PCMH_sub2"/>
</dbReference>
<feature type="domain" description="FAD-binding PCMH-type" evidence="6">
    <location>
        <begin position="35"/>
        <end position="206"/>
    </location>
</feature>
<name>A0AAW0YFX0_9TREE</name>
<dbReference type="RefSeq" id="XP_066800094.1">
    <property type="nucleotide sequence ID" value="XM_066949086.1"/>
</dbReference>
<reference evidence="7 8" key="1">
    <citation type="journal article" date="2024" name="bioRxiv">
        <title>Comparative genomics of Cryptococcus and Kwoniella reveals pathogenesis evolution and contrasting karyotype dynamics via intercentromeric recombination or chromosome fusion.</title>
        <authorList>
            <person name="Coelho M.A."/>
            <person name="David-Palma M."/>
            <person name="Shea T."/>
            <person name="Bowers K."/>
            <person name="McGinley-Smith S."/>
            <person name="Mohammad A.W."/>
            <person name="Gnirke A."/>
            <person name="Yurkov A.M."/>
            <person name="Nowrousian M."/>
            <person name="Sun S."/>
            <person name="Cuomo C.A."/>
            <person name="Heitman J."/>
        </authorList>
    </citation>
    <scope>NUCLEOTIDE SEQUENCE [LARGE SCALE GENOMIC DNA]</scope>
    <source>
        <strain evidence="7 8">CBS 13917</strain>
    </source>
</reference>
<dbReference type="PROSITE" id="PS51387">
    <property type="entry name" value="FAD_PCMH"/>
    <property type="match status" value="1"/>
</dbReference>
<keyword evidence="3" id="KW-0285">Flavoprotein</keyword>
<dbReference type="InterPro" id="IPR050416">
    <property type="entry name" value="FAD-linked_Oxidoreductase"/>
</dbReference>
<evidence type="ECO:0000256" key="5">
    <source>
        <dbReference type="ARBA" id="ARBA00023002"/>
    </source>
</evidence>
<dbReference type="SUPFAM" id="SSF56176">
    <property type="entry name" value="FAD-binding/transporter-associated domain-like"/>
    <property type="match status" value="1"/>
</dbReference>
<keyword evidence="8" id="KW-1185">Reference proteome</keyword>
<evidence type="ECO:0000313" key="7">
    <source>
        <dbReference type="EMBL" id="KAK8845286.1"/>
    </source>
</evidence>
<dbReference type="Gene3D" id="3.30.465.10">
    <property type="match status" value="1"/>
</dbReference>
<dbReference type="InterPro" id="IPR036318">
    <property type="entry name" value="FAD-bd_PCMH-like_sf"/>
</dbReference>
<keyword evidence="5" id="KW-0560">Oxidoreductase</keyword>
<dbReference type="GeneID" id="92183257"/>
<evidence type="ECO:0000256" key="1">
    <source>
        <dbReference type="ARBA" id="ARBA00001974"/>
    </source>
</evidence>
<evidence type="ECO:0000256" key="2">
    <source>
        <dbReference type="ARBA" id="ARBA00005466"/>
    </source>
</evidence>
<dbReference type="PANTHER" id="PTHR42973">
    <property type="entry name" value="BINDING OXIDOREDUCTASE, PUTATIVE (AFU_ORTHOLOGUE AFUA_1G17690)-RELATED"/>
    <property type="match status" value="1"/>
</dbReference>
<gene>
    <name evidence="7" type="ORF">IAR55_005999</name>
</gene>
<dbReference type="InterPro" id="IPR006094">
    <property type="entry name" value="Oxid_FAD_bind_N"/>
</dbReference>
<keyword evidence="4" id="KW-0274">FAD</keyword>
<comment type="cofactor">
    <cofactor evidence="1">
        <name>FAD</name>
        <dbReference type="ChEBI" id="CHEBI:57692"/>
    </cofactor>
</comment>
<organism evidence="7 8">
    <name type="scientific">Kwoniella newhampshirensis</name>
    <dbReference type="NCBI Taxonomy" id="1651941"/>
    <lineage>
        <taxon>Eukaryota</taxon>
        <taxon>Fungi</taxon>
        <taxon>Dikarya</taxon>
        <taxon>Basidiomycota</taxon>
        <taxon>Agaricomycotina</taxon>
        <taxon>Tremellomycetes</taxon>
        <taxon>Tremellales</taxon>
        <taxon>Cryptococcaceae</taxon>
        <taxon>Kwoniella</taxon>
    </lineage>
</organism>
<comment type="caution">
    <text evidence="7">The sequence shown here is derived from an EMBL/GenBank/DDBJ whole genome shotgun (WGS) entry which is preliminary data.</text>
</comment>
<dbReference type="PANTHER" id="PTHR42973:SF39">
    <property type="entry name" value="FAD-BINDING PCMH-TYPE DOMAIN-CONTAINING PROTEIN"/>
    <property type="match status" value="1"/>
</dbReference>
<dbReference type="KEGG" id="kne:92183257"/>
<comment type="similarity">
    <text evidence="2">Belongs to the oxygen-dependent FAD-linked oxidoreductase family.</text>
</comment>
<dbReference type="Pfam" id="PF01565">
    <property type="entry name" value="FAD_binding_4"/>
    <property type="match status" value="1"/>
</dbReference>
<protein>
    <recommendedName>
        <fullName evidence="6">FAD-binding PCMH-type domain-containing protein</fullName>
    </recommendedName>
</protein>
<evidence type="ECO:0000256" key="4">
    <source>
        <dbReference type="ARBA" id="ARBA00022827"/>
    </source>
</evidence>
<evidence type="ECO:0000313" key="8">
    <source>
        <dbReference type="Proteomes" id="UP001388673"/>
    </source>
</evidence>
<proteinExistence type="inferred from homology"/>
<dbReference type="AlphaFoldDB" id="A0AAW0YFX0"/>
<dbReference type="GO" id="GO:0016491">
    <property type="term" value="F:oxidoreductase activity"/>
    <property type="evidence" value="ECO:0007669"/>
    <property type="project" value="UniProtKB-KW"/>
</dbReference>
<accession>A0AAW0YFX0</accession>
<sequence length="489" mass="54317">MTLSSAEEFGFPLVKPSDDKYEFYRMGRNFSTNDVKRQVAGVAVPRTVDEVIAAVQHAGRNNLTIGVRSGGHSFNAPAVRDNALLIDLIQLKEVSFDEETEIVTASPSSTGKIVNGYLKSKGYWFPGGHCDGVGLGGFLSQGGAGFMWRSIGWAASLIEWMDVVTADGRLVHVSHHENTELLWAFVGSGPGYFGVVVRFGLKCPKLSKHHLRSVLLFGQSEYKDVMKWCLDIGETVAPSTEMFASSILREKFLPGGDPKEALLRVQCSAWTDSFEAGQAILTFMESAPHLDKAYHTEFCQPASLEAEYQVQIDINPVGQYFVTNGWFAGDHGRVTDLLEKPFLTLPSADSYSMMYSMQPRMSRHHFANDISSGIYVISYAIAADSDETPDLADKCKTWIQDTWRPIDEASREAAASGDPSAPRSVGYYTGDCNQEIRPGRFMSEQNWVKWVGIRDRYDPSHRFVGYLNNTEFTLNWNAWEGAPPANRPV</sequence>
<dbReference type="EMBL" id="JBCAWK010000012">
    <property type="protein sequence ID" value="KAK8845286.1"/>
    <property type="molecule type" value="Genomic_DNA"/>
</dbReference>
<dbReference type="GO" id="GO:0071949">
    <property type="term" value="F:FAD binding"/>
    <property type="evidence" value="ECO:0007669"/>
    <property type="project" value="InterPro"/>
</dbReference>
<evidence type="ECO:0000256" key="3">
    <source>
        <dbReference type="ARBA" id="ARBA00022630"/>
    </source>
</evidence>